<keyword evidence="2" id="KW-1185">Reference proteome</keyword>
<comment type="caution">
    <text evidence="1">The sequence shown here is derived from an EMBL/GenBank/DDBJ whole genome shotgun (WGS) entry which is preliminary data.</text>
</comment>
<evidence type="ECO:0000313" key="2">
    <source>
        <dbReference type="Proteomes" id="UP000821845"/>
    </source>
</evidence>
<proteinExistence type="predicted"/>
<gene>
    <name evidence="1" type="ORF">HPB50_021965</name>
</gene>
<protein>
    <submittedName>
        <fullName evidence="1">Uncharacterized protein</fullName>
    </submittedName>
</protein>
<dbReference type="Proteomes" id="UP000821845">
    <property type="component" value="Chromosome 1"/>
</dbReference>
<evidence type="ECO:0000313" key="1">
    <source>
        <dbReference type="EMBL" id="KAH6947880.1"/>
    </source>
</evidence>
<organism evidence="1 2">
    <name type="scientific">Hyalomma asiaticum</name>
    <name type="common">Tick</name>
    <dbReference type="NCBI Taxonomy" id="266040"/>
    <lineage>
        <taxon>Eukaryota</taxon>
        <taxon>Metazoa</taxon>
        <taxon>Ecdysozoa</taxon>
        <taxon>Arthropoda</taxon>
        <taxon>Chelicerata</taxon>
        <taxon>Arachnida</taxon>
        <taxon>Acari</taxon>
        <taxon>Parasitiformes</taxon>
        <taxon>Ixodida</taxon>
        <taxon>Ixodoidea</taxon>
        <taxon>Ixodidae</taxon>
        <taxon>Hyalomminae</taxon>
        <taxon>Hyalomma</taxon>
    </lineage>
</organism>
<sequence length="137" mass="14575">MKHTETRRRSASARARASQFNAGFSMSDCSRAVEKGVASSDSELRLGPFEGGVHGIAHRRDSRSETEWASGVDHNTWSISRVVRHPPPGQSPMECAHAMAAARAAARGRGPAADDVTVKAKIDVRASLDACAPLVVV</sequence>
<name>A0ACB7TM53_HYAAI</name>
<dbReference type="EMBL" id="CM023481">
    <property type="protein sequence ID" value="KAH6947880.1"/>
    <property type="molecule type" value="Genomic_DNA"/>
</dbReference>
<reference evidence="1" key="1">
    <citation type="submission" date="2020-05" db="EMBL/GenBank/DDBJ databases">
        <title>Large-scale comparative analyses of tick genomes elucidate their genetic diversity and vector capacities.</title>
        <authorList>
            <person name="Jia N."/>
            <person name="Wang J."/>
            <person name="Shi W."/>
            <person name="Du L."/>
            <person name="Sun Y."/>
            <person name="Zhan W."/>
            <person name="Jiang J."/>
            <person name="Wang Q."/>
            <person name="Zhang B."/>
            <person name="Ji P."/>
            <person name="Sakyi L.B."/>
            <person name="Cui X."/>
            <person name="Yuan T."/>
            <person name="Jiang B."/>
            <person name="Yang W."/>
            <person name="Lam T.T.-Y."/>
            <person name="Chang Q."/>
            <person name="Ding S."/>
            <person name="Wang X."/>
            <person name="Zhu J."/>
            <person name="Ruan X."/>
            <person name="Zhao L."/>
            <person name="Wei J."/>
            <person name="Que T."/>
            <person name="Du C."/>
            <person name="Cheng J."/>
            <person name="Dai P."/>
            <person name="Han X."/>
            <person name="Huang E."/>
            <person name="Gao Y."/>
            <person name="Liu J."/>
            <person name="Shao H."/>
            <person name="Ye R."/>
            <person name="Li L."/>
            <person name="Wei W."/>
            <person name="Wang X."/>
            <person name="Wang C."/>
            <person name="Yang T."/>
            <person name="Huo Q."/>
            <person name="Li W."/>
            <person name="Guo W."/>
            <person name="Chen H."/>
            <person name="Zhou L."/>
            <person name="Ni X."/>
            <person name="Tian J."/>
            <person name="Zhou Y."/>
            <person name="Sheng Y."/>
            <person name="Liu T."/>
            <person name="Pan Y."/>
            <person name="Xia L."/>
            <person name="Li J."/>
            <person name="Zhao F."/>
            <person name="Cao W."/>
        </authorList>
    </citation>
    <scope>NUCLEOTIDE SEQUENCE</scope>
    <source>
        <strain evidence="1">Hyas-2018</strain>
    </source>
</reference>
<accession>A0ACB7TM53</accession>